<keyword evidence="11" id="KW-1015">Disulfide bond</keyword>
<dbReference type="KEGG" id="char:105903666"/>
<dbReference type="SMART" id="SM00121">
    <property type="entry name" value="IB"/>
    <property type="match status" value="1"/>
</dbReference>
<dbReference type="GO" id="GO:0045597">
    <property type="term" value="P:positive regulation of cell differentiation"/>
    <property type="evidence" value="ECO:0007669"/>
    <property type="project" value="TreeGrafter"/>
</dbReference>
<dbReference type="PROSITE" id="PS50184">
    <property type="entry name" value="VWFC_2"/>
    <property type="match status" value="1"/>
</dbReference>
<dbReference type="InterPro" id="IPR000884">
    <property type="entry name" value="TSP1_rpt"/>
</dbReference>
<evidence type="ECO:0000256" key="12">
    <source>
        <dbReference type="ARBA" id="ARBA00023180"/>
    </source>
</evidence>
<dbReference type="InterPro" id="IPR017891">
    <property type="entry name" value="Insulin_GF-bd_Cys-rich_CS"/>
</dbReference>
<feature type="signal peptide" evidence="17">
    <location>
        <begin position="1"/>
        <end position="21"/>
    </location>
</feature>
<dbReference type="PIRSF" id="PIRSF036495">
    <property type="entry name" value="IGFBP_rP_CNN"/>
    <property type="match status" value="1"/>
</dbReference>
<dbReference type="Pfam" id="PF19035">
    <property type="entry name" value="TSP1_CCN"/>
    <property type="match status" value="1"/>
</dbReference>
<accession>A0A6P3W235</accession>
<dbReference type="Gene3D" id="2.20.100.10">
    <property type="entry name" value="Thrombospondin type-1 (TSP1) repeat"/>
    <property type="match status" value="1"/>
</dbReference>
<keyword evidence="10" id="KW-0339">Growth factor</keyword>
<dbReference type="InterPro" id="IPR050941">
    <property type="entry name" value="CCN"/>
</dbReference>
<dbReference type="GO" id="GO:0008083">
    <property type="term" value="F:growth factor activity"/>
    <property type="evidence" value="ECO:0007669"/>
    <property type="project" value="UniProtKB-KW"/>
</dbReference>
<evidence type="ECO:0000256" key="15">
    <source>
        <dbReference type="ARBA" id="ARBA00077787"/>
    </source>
</evidence>
<comment type="similarity">
    <text evidence="4">Belongs to the CCN family.</text>
</comment>
<dbReference type="Proteomes" id="UP000515152">
    <property type="component" value="Chromosome 19"/>
</dbReference>
<comment type="caution">
    <text evidence="16">Lacks conserved residue(s) required for the propagation of feature annotation.</text>
</comment>
<protein>
    <recommendedName>
        <fullName evidence="13">CCN family member 3</fullName>
    </recommendedName>
    <alternativeName>
        <fullName evidence="14">Cellular communication network factor 3</fullName>
    </alternativeName>
    <alternativeName>
        <fullName evidence="15">Protein NOV homolog</fullName>
    </alternativeName>
</protein>
<proteinExistence type="inferred from homology"/>
<reference evidence="22" key="1">
    <citation type="submission" date="2025-08" db="UniProtKB">
        <authorList>
            <consortium name="RefSeq"/>
        </authorList>
    </citation>
    <scope>IDENTIFICATION</scope>
</reference>
<dbReference type="GO" id="GO:0008201">
    <property type="term" value="F:heparin binding"/>
    <property type="evidence" value="ECO:0007669"/>
    <property type="project" value="TreeGrafter"/>
</dbReference>
<dbReference type="PROSITE" id="PS01208">
    <property type="entry name" value="VWFC_1"/>
    <property type="match status" value="1"/>
</dbReference>
<evidence type="ECO:0000259" key="19">
    <source>
        <dbReference type="PROSITE" id="PS50184"/>
    </source>
</evidence>
<dbReference type="SUPFAM" id="SSF82895">
    <property type="entry name" value="TSP-1 type 1 repeat"/>
    <property type="match status" value="1"/>
</dbReference>
<dbReference type="PROSITE" id="PS51323">
    <property type="entry name" value="IGFBP_N_2"/>
    <property type="match status" value="1"/>
</dbReference>
<dbReference type="InterPro" id="IPR006207">
    <property type="entry name" value="Cys_knot_C"/>
</dbReference>
<evidence type="ECO:0000256" key="7">
    <source>
        <dbReference type="ARBA" id="ARBA00022729"/>
    </source>
</evidence>
<keyword evidence="8" id="KW-0303">Gap junction</keyword>
<dbReference type="InterPro" id="IPR001007">
    <property type="entry name" value="VWF_dom"/>
</dbReference>
<dbReference type="Gene3D" id="2.10.70.10">
    <property type="entry name" value="Complement Module, domain 1"/>
    <property type="match status" value="1"/>
</dbReference>
<dbReference type="PROSITE" id="PS01225">
    <property type="entry name" value="CTCK_2"/>
    <property type="match status" value="1"/>
</dbReference>
<keyword evidence="5" id="KW-0963">Cytoplasm</keyword>
<dbReference type="InterPro" id="IPR012395">
    <property type="entry name" value="IGFBP_CNN"/>
</dbReference>
<dbReference type="PROSITE" id="PS00222">
    <property type="entry name" value="IGFBP_N_1"/>
    <property type="match status" value="1"/>
</dbReference>
<dbReference type="SMART" id="SM00041">
    <property type="entry name" value="CT"/>
    <property type="match status" value="1"/>
</dbReference>
<dbReference type="AlphaFoldDB" id="A0A6P3W235"/>
<dbReference type="GO" id="GO:0005615">
    <property type="term" value="C:extracellular space"/>
    <property type="evidence" value="ECO:0007669"/>
    <property type="project" value="TreeGrafter"/>
</dbReference>
<dbReference type="OrthoDB" id="365605at2759"/>
<dbReference type="GO" id="GO:0005178">
    <property type="term" value="F:integrin binding"/>
    <property type="evidence" value="ECO:0007669"/>
    <property type="project" value="TreeGrafter"/>
</dbReference>
<evidence type="ECO:0000256" key="17">
    <source>
        <dbReference type="SAM" id="SignalP"/>
    </source>
</evidence>
<evidence type="ECO:0000259" key="18">
    <source>
        <dbReference type="PROSITE" id="PS01225"/>
    </source>
</evidence>
<dbReference type="GO" id="GO:0005737">
    <property type="term" value="C:cytoplasm"/>
    <property type="evidence" value="ECO:0007669"/>
    <property type="project" value="UniProtKB-SubCell"/>
</dbReference>
<dbReference type="CTD" id="100124530"/>
<dbReference type="PANTHER" id="PTHR11348">
    <property type="entry name" value="CONNECTIVE TISSUE GROWTH FACTOR-RELATED"/>
    <property type="match status" value="1"/>
</dbReference>
<keyword evidence="12" id="KW-0325">Glycoprotein</keyword>
<feature type="domain" description="CTCK" evidence="18">
    <location>
        <begin position="250"/>
        <end position="324"/>
    </location>
</feature>
<evidence type="ECO:0000256" key="3">
    <source>
        <dbReference type="ARBA" id="ARBA00004613"/>
    </source>
</evidence>
<evidence type="ECO:0000256" key="8">
    <source>
        <dbReference type="ARBA" id="ARBA00022868"/>
    </source>
</evidence>
<dbReference type="InterPro" id="IPR000867">
    <property type="entry name" value="IGFBP-like"/>
</dbReference>
<evidence type="ECO:0000256" key="1">
    <source>
        <dbReference type="ARBA" id="ARBA00004496"/>
    </source>
</evidence>
<dbReference type="GeneID" id="105903666"/>
<dbReference type="FunFam" id="2.20.100.10:FF:000046">
    <property type="entry name" value="Cellular communication network factor 4"/>
    <property type="match status" value="1"/>
</dbReference>
<evidence type="ECO:0000256" key="4">
    <source>
        <dbReference type="ARBA" id="ARBA00008125"/>
    </source>
</evidence>
<sequence length="346" mass="38594">MRGKTITKVCLLFVFAYMVSAEDCSQPCDCPAEPPVCYLGTSLVLDGCGCCKVCARQGGEPCSLLDPCDHHKELYCNYNLLSDSETGICMAQEGQTCDLGGVIYRSGETFQPSCKHHCVCMNGEIGCVPTCASDVRLPSPDCPYPRRIQIPGQCCEEWVCDETPQEETFESAMAVFREVSAQGPKPESPRDNCLVQTTEWSECSATCGMGVSSRVTNDNERCHLERQTRVCMIRPCHTDQEKGIKKGKKCIRTPRSARGMRFELSGCRSVRAYRPKFCGTCTDGRCCVPQTTATAEVEFRCPEGDSFHRNMMFIKTCTCHHDCPRENDIFLSTHTRHMTGDYENDM</sequence>
<evidence type="ECO:0000313" key="22">
    <source>
        <dbReference type="RefSeq" id="XP_012686898.2"/>
    </source>
</evidence>
<dbReference type="PROSITE" id="PS01185">
    <property type="entry name" value="CTCK_1"/>
    <property type="match status" value="1"/>
</dbReference>
<dbReference type="RefSeq" id="XP_012686898.2">
    <property type="nucleotide sequence ID" value="XM_012831444.2"/>
</dbReference>
<dbReference type="Pfam" id="PF00007">
    <property type="entry name" value="Cys_knot"/>
    <property type="match status" value="1"/>
</dbReference>
<keyword evidence="21" id="KW-1185">Reference proteome</keyword>
<dbReference type="InterPro" id="IPR006208">
    <property type="entry name" value="Glyco_hormone_CN"/>
</dbReference>
<evidence type="ECO:0000256" key="2">
    <source>
        <dbReference type="ARBA" id="ARBA00004610"/>
    </source>
</evidence>
<dbReference type="GO" id="GO:0031012">
    <property type="term" value="C:extracellular matrix"/>
    <property type="evidence" value="ECO:0007669"/>
    <property type="project" value="TreeGrafter"/>
</dbReference>
<keyword evidence="9" id="KW-0965">Cell junction</keyword>
<name>A0A6P3W235_CLUHA</name>
<evidence type="ECO:0000256" key="16">
    <source>
        <dbReference type="PROSITE-ProRule" id="PRU00039"/>
    </source>
</evidence>
<feature type="chain" id="PRO_5028011603" description="CCN family member 3" evidence="17">
    <location>
        <begin position="22"/>
        <end position="346"/>
    </location>
</feature>
<dbReference type="InterPro" id="IPR036383">
    <property type="entry name" value="TSP1_rpt_sf"/>
</dbReference>
<evidence type="ECO:0000256" key="6">
    <source>
        <dbReference type="ARBA" id="ARBA00022525"/>
    </source>
</evidence>
<evidence type="ECO:0000259" key="20">
    <source>
        <dbReference type="PROSITE" id="PS51323"/>
    </source>
</evidence>
<dbReference type="Pfam" id="PF00219">
    <property type="entry name" value="IGFBP"/>
    <property type="match status" value="1"/>
</dbReference>
<dbReference type="SMART" id="SM00214">
    <property type="entry name" value="VWC"/>
    <property type="match status" value="1"/>
</dbReference>
<feature type="domain" description="VWFC" evidence="19">
    <location>
        <begin position="95"/>
        <end position="161"/>
    </location>
</feature>
<dbReference type="SMART" id="SM00209">
    <property type="entry name" value="TSP1"/>
    <property type="match status" value="1"/>
</dbReference>
<dbReference type="GO" id="GO:0007155">
    <property type="term" value="P:cell adhesion"/>
    <property type="evidence" value="ECO:0007669"/>
    <property type="project" value="TreeGrafter"/>
</dbReference>
<dbReference type="PROSITE" id="PS50092">
    <property type="entry name" value="TSP1"/>
    <property type="match status" value="1"/>
</dbReference>
<dbReference type="SUPFAM" id="SSF57184">
    <property type="entry name" value="Growth factor receptor domain"/>
    <property type="match status" value="1"/>
</dbReference>
<organism evidence="21 22">
    <name type="scientific">Clupea harengus</name>
    <name type="common">Atlantic herring</name>
    <dbReference type="NCBI Taxonomy" id="7950"/>
    <lineage>
        <taxon>Eukaryota</taxon>
        <taxon>Metazoa</taxon>
        <taxon>Chordata</taxon>
        <taxon>Craniata</taxon>
        <taxon>Vertebrata</taxon>
        <taxon>Euteleostomi</taxon>
        <taxon>Actinopterygii</taxon>
        <taxon>Neopterygii</taxon>
        <taxon>Teleostei</taxon>
        <taxon>Clupei</taxon>
        <taxon>Clupeiformes</taxon>
        <taxon>Clupeoidei</taxon>
        <taxon>Clupeidae</taxon>
        <taxon>Clupea</taxon>
    </lineage>
</organism>
<dbReference type="Pfam" id="PF00093">
    <property type="entry name" value="VWC"/>
    <property type="match status" value="1"/>
</dbReference>
<evidence type="ECO:0000256" key="14">
    <source>
        <dbReference type="ARBA" id="ARBA00042352"/>
    </source>
</evidence>
<evidence type="ECO:0000313" key="21">
    <source>
        <dbReference type="Proteomes" id="UP000515152"/>
    </source>
</evidence>
<evidence type="ECO:0000256" key="5">
    <source>
        <dbReference type="ARBA" id="ARBA00022490"/>
    </source>
</evidence>
<dbReference type="InterPro" id="IPR009030">
    <property type="entry name" value="Growth_fac_rcpt_cys_sf"/>
</dbReference>
<evidence type="ECO:0000256" key="11">
    <source>
        <dbReference type="ARBA" id="ARBA00023157"/>
    </source>
</evidence>
<dbReference type="GO" id="GO:0051239">
    <property type="term" value="P:regulation of multicellular organismal process"/>
    <property type="evidence" value="ECO:0007669"/>
    <property type="project" value="UniProtKB-ARBA"/>
</dbReference>
<comment type="subcellular location">
    <subcellularLocation>
        <location evidence="2">Cell junction</location>
        <location evidence="2">Gap junction</location>
    </subcellularLocation>
    <subcellularLocation>
        <location evidence="1">Cytoplasm</location>
    </subcellularLocation>
    <subcellularLocation>
        <location evidence="3">Secreted</location>
    </subcellularLocation>
</comment>
<dbReference type="PANTHER" id="PTHR11348:SF23">
    <property type="entry name" value="CELLULAR COMMUNICATION NETWORK FACTOR 2B"/>
    <property type="match status" value="1"/>
</dbReference>
<keyword evidence="6" id="KW-0964">Secreted</keyword>
<keyword evidence="7 17" id="KW-0732">Signal</keyword>
<evidence type="ECO:0000256" key="9">
    <source>
        <dbReference type="ARBA" id="ARBA00022949"/>
    </source>
</evidence>
<dbReference type="GO" id="GO:0005921">
    <property type="term" value="C:gap junction"/>
    <property type="evidence" value="ECO:0007669"/>
    <property type="project" value="UniProtKB-SubCell"/>
</dbReference>
<feature type="domain" description="IGFBP N-terminal" evidence="20">
    <location>
        <begin position="20"/>
        <end position="92"/>
    </location>
</feature>
<evidence type="ECO:0000256" key="13">
    <source>
        <dbReference type="ARBA" id="ARBA00039944"/>
    </source>
</evidence>
<evidence type="ECO:0000256" key="10">
    <source>
        <dbReference type="ARBA" id="ARBA00023030"/>
    </source>
</evidence>
<dbReference type="InterPro" id="IPR043973">
    <property type="entry name" value="TSP1_CCN"/>
</dbReference>
<gene>
    <name evidence="22" type="primary">ccn2b</name>
</gene>